<dbReference type="RefSeq" id="WP_378298291.1">
    <property type="nucleotide sequence ID" value="NZ_JBHULX010000039.1"/>
</dbReference>
<name>A0ABW5NBI9_9FLAO</name>
<protein>
    <submittedName>
        <fullName evidence="2">DUF6596 domain-containing protein</fullName>
    </submittedName>
</protein>
<organism evidence="2 3">
    <name type="scientific">Aquimarina hainanensis</name>
    <dbReference type="NCBI Taxonomy" id="1578017"/>
    <lineage>
        <taxon>Bacteria</taxon>
        <taxon>Pseudomonadati</taxon>
        <taxon>Bacteroidota</taxon>
        <taxon>Flavobacteriia</taxon>
        <taxon>Flavobacteriales</taxon>
        <taxon>Flavobacteriaceae</taxon>
        <taxon>Aquimarina</taxon>
    </lineage>
</organism>
<dbReference type="InterPro" id="IPR013325">
    <property type="entry name" value="RNA_pol_sigma_r2"/>
</dbReference>
<reference evidence="3" key="1">
    <citation type="journal article" date="2019" name="Int. J. Syst. Evol. Microbiol.">
        <title>The Global Catalogue of Microorganisms (GCM) 10K type strain sequencing project: providing services to taxonomists for standard genome sequencing and annotation.</title>
        <authorList>
            <consortium name="The Broad Institute Genomics Platform"/>
            <consortium name="The Broad Institute Genome Sequencing Center for Infectious Disease"/>
            <person name="Wu L."/>
            <person name="Ma J."/>
        </authorList>
    </citation>
    <scope>NUCLEOTIDE SEQUENCE [LARGE SCALE GENOMIC DNA]</scope>
    <source>
        <strain evidence="3">KCTC 42423</strain>
    </source>
</reference>
<keyword evidence="3" id="KW-1185">Reference proteome</keyword>
<dbReference type="Pfam" id="PF20239">
    <property type="entry name" value="DUF6596"/>
    <property type="match status" value="1"/>
</dbReference>
<evidence type="ECO:0000259" key="1">
    <source>
        <dbReference type="Pfam" id="PF20239"/>
    </source>
</evidence>
<evidence type="ECO:0000313" key="2">
    <source>
        <dbReference type="EMBL" id="MFD2592354.1"/>
    </source>
</evidence>
<dbReference type="PANTHER" id="PTHR47756">
    <property type="entry name" value="BLL6612 PROTEIN-RELATED"/>
    <property type="match status" value="1"/>
</dbReference>
<evidence type="ECO:0000313" key="3">
    <source>
        <dbReference type="Proteomes" id="UP001597459"/>
    </source>
</evidence>
<dbReference type="Proteomes" id="UP001597459">
    <property type="component" value="Unassembled WGS sequence"/>
</dbReference>
<dbReference type="SUPFAM" id="SSF88946">
    <property type="entry name" value="Sigma2 domain of RNA polymerase sigma factors"/>
    <property type="match status" value="1"/>
</dbReference>
<sequence length="404" mass="47596">MMPKKNIHYSTIAINFRTLYGKLFASLYKQFNTIPVYYIEEAIQNAFYKALKSWKHNAIPKQPENWFFIVAKNDLLNQLKKTTYAIADKTLSTDTEQEIETTKDLRLETLLYFASLPFISPESKLLFILKNLFGLHVKEISSCTLIEQETIYKRISRTKKKIQQQKLQNPLTVVRLTPETLAVTEEILYAVFNLGFDSIHEKNEELVNEDICLDAMALLKKLLEKTKETSTRNLFSLFCFHIARLQTKQANNIPIPFFKQERSQWDQRFIHLGFQYLNKPQKLTKFYIEAVMISNHMTTPRFDHAYWEDITYYYRLLTDITTSPIPKINLCYCLHKINKTEEAIQILNNIKHQLPENHLYYTLVYAELVKDTSPKTTSSLLDTLLETLPQSFRKKYILEQLLSE</sequence>
<dbReference type="PANTHER" id="PTHR47756:SF2">
    <property type="entry name" value="BLL6612 PROTEIN"/>
    <property type="match status" value="1"/>
</dbReference>
<dbReference type="EMBL" id="JBHULX010000039">
    <property type="protein sequence ID" value="MFD2592354.1"/>
    <property type="molecule type" value="Genomic_DNA"/>
</dbReference>
<comment type="caution">
    <text evidence="2">The sequence shown here is derived from an EMBL/GenBank/DDBJ whole genome shotgun (WGS) entry which is preliminary data.</text>
</comment>
<accession>A0ABW5NBI9</accession>
<gene>
    <name evidence="2" type="ORF">ACFSTE_16060</name>
</gene>
<dbReference type="InterPro" id="IPR046531">
    <property type="entry name" value="DUF6596"/>
</dbReference>
<proteinExistence type="predicted"/>
<feature type="domain" description="DUF6596" evidence="1">
    <location>
        <begin position="186"/>
        <end position="279"/>
    </location>
</feature>